<dbReference type="PROSITE" id="PS50112">
    <property type="entry name" value="PAS"/>
    <property type="match status" value="1"/>
</dbReference>
<dbReference type="Pfam" id="PF08447">
    <property type="entry name" value="PAS_3"/>
    <property type="match status" value="1"/>
</dbReference>
<dbReference type="EC" id="2.7.13.3" evidence="2"/>
<gene>
    <name evidence="8" type="ORF">I2I01_21660</name>
</gene>
<dbReference type="Proteomes" id="UP000645610">
    <property type="component" value="Unassembled WGS sequence"/>
</dbReference>
<proteinExistence type="predicted"/>
<protein>
    <recommendedName>
        <fullName evidence="2">histidine kinase</fullName>
        <ecNumber evidence="2">2.7.13.3</ecNumber>
    </recommendedName>
</protein>
<evidence type="ECO:0000313" key="8">
    <source>
        <dbReference type="EMBL" id="MBF9144264.1"/>
    </source>
</evidence>
<dbReference type="InterPro" id="IPR052162">
    <property type="entry name" value="Sensor_kinase/Photoreceptor"/>
</dbReference>
<dbReference type="FunFam" id="3.30.450.20:FF:000099">
    <property type="entry name" value="Sensory box sensor histidine kinase"/>
    <property type="match status" value="1"/>
</dbReference>
<dbReference type="EMBL" id="JADQDP010000007">
    <property type="protein sequence ID" value="MBF9144264.1"/>
    <property type="molecule type" value="Genomic_DNA"/>
</dbReference>
<evidence type="ECO:0000256" key="1">
    <source>
        <dbReference type="ARBA" id="ARBA00000085"/>
    </source>
</evidence>
<keyword evidence="3" id="KW-0597">Phosphoprotein</keyword>
<dbReference type="InterPro" id="IPR000014">
    <property type="entry name" value="PAS"/>
</dbReference>
<dbReference type="InterPro" id="IPR013656">
    <property type="entry name" value="PAS_4"/>
</dbReference>
<dbReference type="GO" id="GO:0004673">
    <property type="term" value="F:protein histidine kinase activity"/>
    <property type="evidence" value="ECO:0007669"/>
    <property type="project" value="UniProtKB-EC"/>
</dbReference>
<comment type="catalytic activity">
    <reaction evidence="1">
        <text>ATP + protein L-histidine = ADP + protein N-phospho-L-histidine.</text>
        <dbReference type="EC" id="2.7.13.3"/>
    </reaction>
</comment>
<dbReference type="NCBIfam" id="TIGR00229">
    <property type="entry name" value="sensory_box"/>
    <property type="match status" value="1"/>
</dbReference>
<dbReference type="SMART" id="SM00086">
    <property type="entry name" value="PAC"/>
    <property type="match status" value="1"/>
</dbReference>
<dbReference type="SUPFAM" id="SSF55785">
    <property type="entry name" value="PYP-like sensor domain (PAS domain)"/>
    <property type="match status" value="3"/>
</dbReference>
<keyword evidence="4" id="KW-0808">Transferase</keyword>
<dbReference type="InterPro" id="IPR001610">
    <property type="entry name" value="PAC"/>
</dbReference>
<dbReference type="InterPro" id="IPR035965">
    <property type="entry name" value="PAS-like_dom_sf"/>
</dbReference>
<name>A0A931BHW3_9BACT</name>
<dbReference type="InterPro" id="IPR000700">
    <property type="entry name" value="PAS-assoc_C"/>
</dbReference>
<evidence type="ECO:0000259" key="7">
    <source>
        <dbReference type="PROSITE" id="PS50113"/>
    </source>
</evidence>
<evidence type="ECO:0000256" key="5">
    <source>
        <dbReference type="ARBA" id="ARBA00022777"/>
    </source>
</evidence>
<dbReference type="PROSITE" id="PS50113">
    <property type="entry name" value="PAC"/>
    <property type="match status" value="1"/>
</dbReference>
<sequence length="436" mass="50070">MPASTAPDSPVDYQRLFRSLPDNFLLMKPDATIVDNTDSHVAASLKSREEAVGRTLFEAYPSVDQNQGDIIAASHEHVRQHLEPHAMPVIRYDLARPAEQGGGFEEMYWQATHYPLLDEQGNLEYILQRTQNITAQHRAAQEAERAQAALAESQDRTRFVLENLPVLIWTANAAGDRDFFNQRWLAFTGRTAEEQMGMEWSTSIHPDDRERVLAAWKNSVETGTTYQVEYRLRRHDGQYRWVLVRATPRRDAQGAINLWVGGGTDIHEQRQMVQELLTANETQAELAEQSYQLYQKAENQRETFHNLFMQAPAMICILRGPEHRYEFVNPVYQQIFPHRELLGHTVAEVLPEVKDQGIIEILDKVYQTGETFFGNELKLQLERDASKELKDTYFNFTYQQFRENGEPAGITVFAYEVTDLVRARQALERLGNAAGN</sequence>
<organism evidence="8 9">
    <name type="scientific">Hymenobacter properus</name>
    <dbReference type="NCBI Taxonomy" id="2791026"/>
    <lineage>
        <taxon>Bacteria</taxon>
        <taxon>Pseudomonadati</taxon>
        <taxon>Bacteroidota</taxon>
        <taxon>Cytophagia</taxon>
        <taxon>Cytophagales</taxon>
        <taxon>Hymenobacteraceae</taxon>
        <taxon>Hymenobacter</taxon>
    </lineage>
</organism>
<dbReference type="PANTHER" id="PTHR43304:SF1">
    <property type="entry name" value="PAC DOMAIN-CONTAINING PROTEIN"/>
    <property type="match status" value="1"/>
</dbReference>
<keyword evidence="9" id="KW-1185">Reference proteome</keyword>
<dbReference type="Gene3D" id="3.30.450.20">
    <property type="entry name" value="PAS domain"/>
    <property type="match status" value="3"/>
</dbReference>
<reference evidence="8 9" key="1">
    <citation type="submission" date="2020-11" db="EMBL/GenBank/DDBJ databases">
        <authorList>
            <person name="Kim M.K."/>
        </authorList>
    </citation>
    <scope>NUCLEOTIDE SEQUENCE [LARGE SCALE GENOMIC DNA]</scope>
    <source>
        <strain evidence="8 9">BT439</strain>
    </source>
</reference>
<evidence type="ECO:0000259" key="6">
    <source>
        <dbReference type="PROSITE" id="PS50112"/>
    </source>
</evidence>
<evidence type="ECO:0000256" key="3">
    <source>
        <dbReference type="ARBA" id="ARBA00022553"/>
    </source>
</evidence>
<dbReference type="CDD" id="cd00130">
    <property type="entry name" value="PAS"/>
    <property type="match status" value="1"/>
</dbReference>
<dbReference type="RefSeq" id="WP_196288615.1">
    <property type="nucleotide sequence ID" value="NZ_JADQDP010000007.1"/>
</dbReference>
<dbReference type="SMART" id="SM00091">
    <property type="entry name" value="PAS"/>
    <property type="match status" value="2"/>
</dbReference>
<dbReference type="InterPro" id="IPR013655">
    <property type="entry name" value="PAS_fold_3"/>
</dbReference>
<evidence type="ECO:0000313" key="9">
    <source>
        <dbReference type="Proteomes" id="UP000645610"/>
    </source>
</evidence>
<dbReference type="PANTHER" id="PTHR43304">
    <property type="entry name" value="PHYTOCHROME-LIKE PROTEIN CPH1"/>
    <property type="match status" value="1"/>
</dbReference>
<accession>A0A931BHW3</accession>
<evidence type="ECO:0000256" key="2">
    <source>
        <dbReference type="ARBA" id="ARBA00012438"/>
    </source>
</evidence>
<feature type="domain" description="PAC" evidence="7">
    <location>
        <begin position="226"/>
        <end position="278"/>
    </location>
</feature>
<comment type="caution">
    <text evidence="8">The sequence shown here is derived from an EMBL/GenBank/DDBJ whole genome shotgun (WGS) entry which is preliminary data.</text>
</comment>
<keyword evidence="5" id="KW-0418">Kinase</keyword>
<dbReference type="AlphaFoldDB" id="A0A931BHW3"/>
<dbReference type="Pfam" id="PF08448">
    <property type="entry name" value="PAS_4"/>
    <property type="match status" value="1"/>
</dbReference>
<feature type="domain" description="PAS" evidence="6">
    <location>
        <begin position="153"/>
        <end position="223"/>
    </location>
</feature>
<evidence type="ECO:0000256" key="4">
    <source>
        <dbReference type="ARBA" id="ARBA00022679"/>
    </source>
</evidence>